<dbReference type="GO" id="GO:0006152">
    <property type="term" value="P:purine nucleoside catabolic process"/>
    <property type="evidence" value="ECO:0007669"/>
    <property type="project" value="TreeGrafter"/>
</dbReference>
<evidence type="ECO:0000259" key="3">
    <source>
        <dbReference type="Pfam" id="PF01156"/>
    </source>
</evidence>
<dbReference type="SUPFAM" id="SSF53590">
    <property type="entry name" value="Nucleoside hydrolase"/>
    <property type="match status" value="1"/>
</dbReference>
<dbReference type="Pfam" id="PF01156">
    <property type="entry name" value="IU_nuc_hydro"/>
    <property type="match status" value="1"/>
</dbReference>
<dbReference type="OrthoDB" id="9797882at2"/>
<reference evidence="4 5" key="1">
    <citation type="submission" date="2019-11" db="EMBL/GenBank/DDBJ databases">
        <title>Bacillus lacus genome.</title>
        <authorList>
            <person name="Allen C.J."/>
            <person name="Newman J.D."/>
        </authorList>
    </citation>
    <scope>NUCLEOTIDE SEQUENCE [LARGE SCALE GENOMIC DNA]</scope>
    <source>
        <strain evidence="4 5">KCTC 33946</strain>
    </source>
</reference>
<sequence>MSRNVLLFADFGIDDIAALLYGYYSSEVNIVGIVADYGNVPKETAMQTALYLRKVISREDVPVIVGAEQALTGETPVYYPEIHGKYGLGPIIPHISEDGEDNILENFLETSNVIRKYQNNLTIVNVGRMTSLATSFVLYPEVMKLVNEYYIMGGAFLYPGNITPIAEANIHGDPFAANIVFTLAKNVTILPLNVTNYAIITPQTVDELDQFYKIRGDAIGEIYKPMLDYYYQFYKERVPAIEGSPLHDVLTLWAVTHPGSIEYVEKPVKVDTSMGGARGLSIGDFRPFQKLEDYPVHRIAIRFDQERFQADYLAVMKSLPSTELNSGL</sequence>
<proteinExistence type="predicted"/>
<dbReference type="EMBL" id="WKKI01000002">
    <property type="protein sequence ID" value="MRX70892.1"/>
    <property type="molecule type" value="Genomic_DNA"/>
</dbReference>
<dbReference type="AlphaFoldDB" id="A0A7X2IW59"/>
<organism evidence="4 5">
    <name type="scientific">Metabacillus lacus</name>
    <dbReference type="NCBI Taxonomy" id="1983721"/>
    <lineage>
        <taxon>Bacteria</taxon>
        <taxon>Bacillati</taxon>
        <taxon>Bacillota</taxon>
        <taxon>Bacilli</taxon>
        <taxon>Bacillales</taxon>
        <taxon>Bacillaceae</taxon>
        <taxon>Metabacillus</taxon>
    </lineage>
</organism>
<evidence type="ECO:0000313" key="4">
    <source>
        <dbReference type="EMBL" id="MRX70892.1"/>
    </source>
</evidence>
<evidence type="ECO:0000313" key="5">
    <source>
        <dbReference type="Proteomes" id="UP000448867"/>
    </source>
</evidence>
<dbReference type="InterPro" id="IPR036452">
    <property type="entry name" value="Ribo_hydro-like"/>
</dbReference>
<dbReference type="InterPro" id="IPR001910">
    <property type="entry name" value="Inosine/uridine_hydrolase_dom"/>
</dbReference>
<keyword evidence="2" id="KW-0326">Glycosidase</keyword>
<dbReference type="CDD" id="cd00455">
    <property type="entry name" value="nuc_hydro"/>
    <property type="match status" value="1"/>
</dbReference>
<accession>A0A7X2IW59</accession>
<dbReference type="GO" id="GO:0005829">
    <property type="term" value="C:cytosol"/>
    <property type="evidence" value="ECO:0007669"/>
    <property type="project" value="TreeGrafter"/>
</dbReference>
<keyword evidence="5" id="KW-1185">Reference proteome</keyword>
<feature type="domain" description="Inosine/uridine-preferring nucleoside hydrolase" evidence="3">
    <location>
        <begin position="5"/>
        <end position="309"/>
    </location>
</feature>
<keyword evidence="1 4" id="KW-0378">Hydrolase</keyword>
<dbReference type="Proteomes" id="UP000448867">
    <property type="component" value="Unassembled WGS sequence"/>
</dbReference>
<evidence type="ECO:0000256" key="1">
    <source>
        <dbReference type="ARBA" id="ARBA00022801"/>
    </source>
</evidence>
<evidence type="ECO:0000256" key="2">
    <source>
        <dbReference type="ARBA" id="ARBA00023295"/>
    </source>
</evidence>
<name>A0A7X2IW59_9BACI</name>
<protein>
    <submittedName>
        <fullName evidence="4">Nucleoside hydrolase</fullName>
    </submittedName>
</protein>
<dbReference type="RefSeq" id="WP_154306023.1">
    <property type="nucleotide sequence ID" value="NZ_WKKI01000002.1"/>
</dbReference>
<comment type="caution">
    <text evidence="4">The sequence shown here is derived from an EMBL/GenBank/DDBJ whole genome shotgun (WGS) entry which is preliminary data.</text>
</comment>
<dbReference type="PANTHER" id="PTHR12304:SF4">
    <property type="entry name" value="URIDINE NUCLEOSIDASE"/>
    <property type="match status" value="1"/>
</dbReference>
<dbReference type="GO" id="GO:0008477">
    <property type="term" value="F:purine nucleosidase activity"/>
    <property type="evidence" value="ECO:0007669"/>
    <property type="project" value="TreeGrafter"/>
</dbReference>
<dbReference type="Gene3D" id="3.90.245.10">
    <property type="entry name" value="Ribonucleoside hydrolase-like"/>
    <property type="match status" value="1"/>
</dbReference>
<gene>
    <name evidence="4" type="ORF">GJU40_01755</name>
</gene>
<dbReference type="PANTHER" id="PTHR12304">
    <property type="entry name" value="INOSINE-URIDINE PREFERRING NUCLEOSIDE HYDROLASE"/>
    <property type="match status" value="1"/>
</dbReference>
<dbReference type="InterPro" id="IPR023186">
    <property type="entry name" value="IUNH"/>
</dbReference>